<dbReference type="AlphaFoldDB" id="A0A193LKS6"/>
<keyword evidence="2" id="KW-1185">Reference proteome</keyword>
<proteinExistence type="predicted"/>
<evidence type="ECO:0000313" key="1">
    <source>
        <dbReference type="EMBL" id="ANO53013.1"/>
    </source>
</evidence>
<accession>A0A193LKS6</accession>
<gene>
    <name evidence="1" type="ORF">BA177_05080</name>
</gene>
<reference evidence="1 2" key="1">
    <citation type="submission" date="2016-06" db="EMBL/GenBank/DDBJ databases">
        <title>Complete genome sequence of a deep-branching marine Gamma Proteobacterium Woeseia oceani type strain XK5.</title>
        <authorList>
            <person name="Mu D."/>
            <person name="Du Z."/>
        </authorList>
    </citation>
    <scope>NUCLEOTIDE SEQUENCE [LARGE SCALE GENOMIC DNA]</scope>
    <source>
        <strain evidence="1 2">XK5</strain>
    </source>
</reference>
<organism evidence="1 2">
    <name type="scientific">Woeseia oceani</name>
    <dbReference type="NCBI Taxonomy" id="1548547"/>
    <lineage>
        <taxon>Bacteria</taxon>
        <taxon>Pseudomonadati</taxon>
        <taxon>Pseudomonadota</taxon>
        <taxon>Gammaproteobacteria</taxon>
        <taxon>Woeseiales</taxon>
        <taxon>Woeseiaceae</taxon>
        <taxon>Woeseia</taxon>
    </lineage>
</organism>
<name>A0A193LKS6_9GAMM</name>
<dbReference type="Proteomes" id="UP000092695">
    <property type="component" value="Chromosome"/>
</dbReference>
<evidence type="ECO:0000313" key="2">
    <source>
        <dbReference type="Proteomes" id="UP000092695"/>
    </source>
</evidence>
<sequence>MITVFFVLLVMAGCGTPISTGVRPAEYYSADIAEPSVGSLFSADAAVLSDEAIGRILEFDYSPPKLGRIALIPFGREVWSGWSEELSVASDQMRAEVLERLKSSPRVYDVSYLPSILIPEQKSVPHLREAAARYQADLLLVYRSYCRNFERYRFFAANRSKAYCGVEAVLLDTRTGLVPFTSVVLKTFESQQSGTDVNFRETVLKAQLQATTDALAGVVAEIVGFLGRH</sequence>
<dbReference type="EMBL" id="CP016268">
    <property type="protein sequence ID" value="ANO53013.1"/>
    <property type="molecule type" value="Genomic_DNA"/>
</dbReference>
<protein>
    <submittedName>
        <fullName evidence="1">Uncharacterized protein</fullName>
    </submittedName>
</protein>
<dbReference type="KEGG" id="woc:BA177_05080"/>